<name>E2AHE3_CAMFO</name>
<evidence type="ECO:0000313" key="1">
    <source>
        <dbReference type="EMBL" id="EFN67145.1"/>
    </source>
</evidence>
<dbReference type="OMA" id="HFLIRRE"/>
<dbReference type="PANTHER" id="PTHR47331:SF1">
    <property type="entry name" value="GAG-LIKE PROTEIN"/>
    <property type="match status" value="1"/>
</dbReference>
<dbReference type="EMBL" id="GL439513">
    <property type="protein sequence ID" value="EFN67145.1"/>
    <property type="molecule type" value="Genomic_DNA"/>
</dbReference>
<reference evidence="1 2" key="1">
    <citation type="journal article" date="2010" name="Science">
        <title>Genomic comparison of the ants Camponotus floridanus and Harpegnathos saltator.</title>
        <authorList>
            <person name="Bonasio R."/>
            <person name="Zhang G."/>
            <person name="Ye C."/>
            <person name="Mutti N.S."/>
            <person name="Fang X."/>
            <person name="Qin N."/>
            <person name="Donahue G."/>
            <person name="Yang P."/>
            <person name="Li Q."/>
            <person name="Li C."/>
            <person name="Zhang P."/>
            <person name="Huang Z."/>
            <person name="Berger S.L."/>
            <person name="Reinberg D."/>
            <person name="Wang J."/>
            <person name="Liebig J."/>
        </authorList>
    </citation>
    <scope>NUCLEOTIDE SEQUENCE [LARGE SCALE GENOMIC DNA]</scope>
    <source>
        <strain evidence="2">C129</strain>
    </source>
</reference>
<organism evidence="2">
    <name type="scientific">Camponotus floridanus</name>
    <name type="common">Florida carpenter ant</name>
    <dbReference type="NCBI Taxonomy" id="104421"/>
    <lineage>
        <taxon>Eukaryota</taxon>
        <taxon>Metazoa</taxon>
        <taxon>Ecdysozoa</taxon>
        <taxon>Arthropoda</taxon>
        <taxon>Hexapoda</taxon>
        <taxon>Insecta</taxon>
        <taxon>Pterygota</taxon>
        <taxon>Neoptera</taxon>
        <taxon>Endopterygota</taxon>
        <taxon>Hymenoptera</taxon>
        <taxon>Apocrita</taxon>
        <taxon>Aculeata</taxon>
        <taxon>Formicoidea</taxon>
        <taxon>Formicidae</taxon>
        <taxon>Formicinae</taxon>
        <taxon>Camponotus</taxon>
    </lineage>
</organism>
<protein>
    <submittedName>
        <fullName evidence="1">Uncharacterized protein</fullName>
    </submittedName>
</protein>
<proteinExistence type="predicted"/>
<feature type="non-terminal residue" evidence="1">
    <location>
        <position position="1"/>
    </location>
</feature>
<dbReference type="OrthoDB" id="7699099at2759"/>
<keyword evidence="2" id="KW-1185">Reference proteome</keyword>
<dbReference type="Proteomes" id="UP000000311">
    <property type="component" value="Unassembled WGS sequence"/>
</dbReference>
<dbReference type="InParanoid" id="E2AHE3"/>
<gene>
    <name evidence="1" type="ORF">EAG_02217</name>
</gene>
<accession>E2AHE3</accession>
<feature type="non-terminal residue" evidence="1">
    <location>
        <position position="107"/>
    </location>
</feature>
<dbReference type="AlphaFoldDB" id="E2AHE3"/>
<sequence length="107" mass="11726">GIRNGTSECTVTNKLSIDRVAWHFLPPSAPHFGGLWEAGVCSVKHHLKRCIGAHTLTYEEMNTLLCRIEACLNSRPIAATSDCLDDYRALTPGHFLIGDNLVAIPEP</sequence>
<dbReference type="InterPro" id="IPR036397">
    <property type="entry name" value="RNaseH_sf"/>
</dbReference>
<dbReference type="PANTHER" id="PTHR47331">
    <property type="entry name" value="PHD-TYPE DOMAIN-CONTAINING PROTEIN"/>
    <property type="match status" value="1"/>
</dbReference>
<dbReference type="GO" id="GO:0003676">
    <property type="term" value="F:nucleic acid binding"/>
    <property type="evidence" value="ECO:0007669"/>
    <property type="project" value="InterPro"/>
</dbReference>
<dbReference type="Gene3D" id="3.30.420.10">
    <property type="entry name" value="Ribonuclease H-like superfamily/Ribonuclease H"/>
    <property type="match status" value="1"/>
</dbReference>
<evidence type="ECO:0000313" key="2">
    <source>
        <dbReference type="Proteomes" id="UP000000311"/>
    </source>
</evidence>